<sequence>MTFEMSDELDSVFRKVEFMTSLGATIGSLEQLSDPEILADDHLLGWNVTRLRGPKLWRDHSAPAEKILAYPQILSVFGARALSGTSLLLPGISRTQRGVLCGFMSASSYASQTRMVYGFDGSDHFAFLNYACSALEKLYSHDPRAREEIALFLALQSSLSYLVAGASKLMSPSWRDGSAIPGIFRTSTYGDAGFHDAVRDRPWLAKAVAWGTIAGELAFPLALVAPAPVARGLMAAGAGFHLGNARFMGLNRFLWSYCATYPAVEHVGREVRAARAARRASGPSLPAGRTWTGPGPAQPAAGGAAALHRAAGWLTRPEVAKSATAAGAGLLALAGAGALHRRNRRRRTVRAGVPGRLVRLSTRSVHVLDRTRGDGPTVVFENGMACPSTEWGWVLRQLPEHVPYVAYDRPGTGWSPSAGGPRDAARSAADLRELLHAVSARPPFLLVGHSVGGLLIRSFAARHPDETHGLVFVDSSHPQQLERSPRQRRTTPVVRQQMTTTWLRTALTPVRGRQSRDSPFDTLPEHLVGPTRTCLEDPGMWLAARREIGRWLGSWATDAGRLTEAGTRPVSVLTAGRTSRTDPVHLDLQRDLAGLSPVSRHRLVEDATHESLVMSAEHAGEIVQALAWAREKEGVHVRD</sequence>
<dbReference type="SUPFAM" id="SSF53474">
    <property type="entry name" value="alpha/beta-Hydrolases"/>
    <property type="match status" value="1"/>
</dbReference>
<dbReference type="InterPro" id="IPR029058">
    <property type="entry name" value="AB_hydrolase_fold"/>
</dbReference>
<evidence type="ECO:0000313" key="4">
    <source>
        <dbReference type="Proteomes" id="UP000175829"/>
    </source>
</evidence>
<feature type="region of interest" description="Disordered" evidence="1">
    <location>
        <begin position="476"/>
        <end position="495"/>
    </location>
</feature>
<reference evidence="3 4" key="1">
    <citation type="journal article" date="2016" name="Front. Microbiol.">
        <title>Comparative Genomics Analysis of Streptomyces Species Reveals Their Adaptation to the Marine Environment and Their Diversity at the Genomic Level.</title>
        <authorList>
            <person name="Tian X."/>
            <person name="Zhang Z."/>
            <person name="Yang T."/>
            <person name="Chen M."/>
            <person name="Li J."/>
            <person name="Chen F."/>
            <person name="Yang J."/>
            <person name="Li W."/>
            <person name="Zhang B."/>
            <person name="Zhang Z."/>
            <person name="Wu J."/>
            <person name="Zhang C."/>
            <person name="Long L."/>
            <person name="Xiao J."/>
        </authorList>
    </citation>
    <scope>NUCLEOTIDE SEQUENCE [LARGE SCALE GENOMIC DNA]</scope>
    <source>
        <strain evidence="3 4">SCSIO M10379</strain>
    </source>
</reference>
<feature type="region of interest" description="Disordered" evidence="1">
    <location>
        <begin position="281"/>
        <end position="302"/>
    </location>
</feature>
<proteinExistence type="predicted"/>
<dbReference type="GO" id="GO:0003824">
    <property type="term" value="F:catalytic activity"/>
    <property type="evidence" value="ECO:0007669"/>
    <property type="project" value="UniProtKB-ARBA"/>
</dbReference>
<dbReference type="Gene3D" id="3.40.50.1820">
    <property type="entry name" value="alpha/beta hydrolase"/>
    <property type="match status" value="1"/>
</dbReference>
<dbReference type="AlphaFoldDB" id="A0A1E7K788"/>
<dbReference type="InterPro" id="IPR050266">
    <property type="entry name" value="AB_hydrolase_sf"/>
</dbReference>
<dbReference type="GO" id="GO:0016020">
    <property type="term" value="C:membrane"/>
    <property type="evidence" value="ECO:0007669"/>
    <property type="project" value="TreeGrafter"/>
</dbReference>
<dbReference type="PANTHER" id="PTHR43798">
    <property type="entry name" value="MONOACYLGLYCEROL LIPASE"/>
    <property type="match status" value="1"/>
</dbReference>
<dbReference type="Proteomes" id="UP000175829">
    <property type="component" value="Unassembled WGS sequence"/>
</dbReference>
<dbReference type="PANTHER" id="PTHR43798:SF33">
    <property type="entry name" value="HYDROLASE, PUTATIVE (AFU_ORTHOLOGUE AFUA_2G14860)-RELATED"/>
    <property type="match status" value="1"/>
</dbReference>
<gene>
    <name evidence="3" type="ORF">AN217_20530</name>
</gene>
<feature type="domain" description="AB hydrolase-1" evidence="2">
    <location>
        <begin position="377"/>
        <end position="481"/>
    </location>
</feature>
<feature type="compositionally biased region" description="Low complexity" evidence="1">
    <location>
        <begin position="293"/>
        <end position="302"/>
    </location>
</feature>
<protein>
    <recommendedName>
        <fullName evidence="2">AB hydrolase-1 domain-containing protein</fullName>
    </recommendedName>
</protein>
<dbReference type="PATRIC" id="fig|943816.4.peg.3630"/>
<dbReference type="EMBL" id="LJGV01000022">
    <property type="protein sequence ID" value="OEU99802.1"/>
    <property type="molecule type" value="Genomic_DNA"/>
</dbReference>
<accession>A0A1E7K788</accession>
<name>A0A1E7K788_9ACTN</name>
<evidence type="ECO:0000259" key="2">
    <source>
        <dbReference type="Pfam" id="PF00561"/>
    </source>
</evidence>
<evidence type="ECO:0000313" key="3">
    <source>
        <dbReference type="EMBL" id="OEU99802.1"/>
    </source>
</evidence>
<evidence type="ECO:0000256" key="1">
    <source>
        <dbReference type="SAM" id="MobiDB-lite"/>
    </source>
</evidence>
<dbReference type="Pfam" id="PF00561">
    <property type="entry name" value="Abhydrolase_1"/>
    <property type="match status" value="1"/>
</dbReference>
<comment type="caution">
    <text evidence="3">The sequence shown here is derived from an EMBL/GenBank/DDBJ whole genome shotgun (WGS) entry which is preliminary data.</text>
</comment>
<dbReference type="InterPro" id="IPR000073">
    <property type="entry name" value="AB_hydrolase_1"/>
</dbReference>
<organism evidence="3 4">
    <name type="scientific">Streptomyces qinglanensis</name>
    <dbReference type="NCBI Taxonomy" id="943816"/>
    <lineage>
        <taxon>Bacteria</taxon>
        <taxon>Bacillati</taxon>
        <taxon>Actinomycetota</taxon>
        <taxon>Actinomycetes</taxon>
        <taxon>Kitasatosporales</taxon>
        <taxon>Streptomycetaceae</taxon>
        <taxon>Streptomyces</taxon>
    </lineage>
</organism>